<dbReference type="InterPro" id="IPR030394">
    <property type="entry name" value="G_HFLX_dom"/>
</dbReference>
<evidence type="ECO:0000256" key="8">
    <source>
        <dbReference type="ARBA" id="ARBA00023176"/>
    </source>
</evidence>
<dbReference type="Pfam" id="PF10291">
    <property type="entry name" value="muHD"/>
    <property type="match status" value="1"/>
</dbReference>
<dbReference type="PROSITE" id="PS51741">
    <property type="entry name" value="F_BAR"/>
    <property type="match status" value="1"/>
</dbReference>
<feature type="domain" description="Hflx-type G" evidence="13">
    <location>
        <begin position="67"/>
        <end position="233"/>
    </location>
</feature>
<dbReference type="SUPFAM" id="SSF103657">
    <property type="entry name" value="BAR/IMD domain-like"/>
    <property type="match status" value="1"/>
</dbReference>
<dbReference type="FunCoup" id="A0A6L2Q563">
    <property type="interactions" value="1117"/>
</dbReference>
<evidence type="ECO:0000256" key="3">
    <source>
        <dbReference type="ARBA" id="ARBA00018998"/>
    </source>
</evidence>
<feature type="compositionally biased region" description="Polar residues" evidence="11">
    <location>
        <begin position="651"/>
        <end position="660"/>
    </location>
</feature>
<evidence type="ECO:0000313" key="16">
    <source>
        <dbReference type="Proteomes" id="UP000502823"/>
    </source>
</evidence>
<keyword evidence="7" id="KW-0472">Membrane</keyword>
<dbReference type="InterPro" id="IPR027417">
    <property type="entry name" value="P-loop_NTPase"/>
</dbReference>
<keyword evidence="8" id="KW-0168">Coated pit</keyword>
<dbReference type="OrthoDB" id="5593455at2759"/>
<evidence type="ECO:0000256" key="6">
    <source>
        <dbReference type="ARBA" id="ARBA00023054"/>
    </source>
</evidence>
<feature type="compositionally biased region" description="Polar residues" evidence="11">
    <location>
        <begin position="859"/>
        <end position="873"/>
    </location>
</feature>
<dbReference type="SMART" id="SM00055">
    <property type="entry name" value="FCH"/>
    <property type="match status" value="1"/>
</dbReference>
<keyword evidence="16" id="KW-1185">Reference proteome</keyword>
<dbReference type="InterPro" id="IPR006073">
    <property type="entry name" value="GTP-bd"/>
</dbReference>
<evidence type="ECO:0000259" key="12">
    <source>
        <dbReference type="PROSITE" id="PS51072"/>
    </source>
</evidence>
<gene>
    <name evidence="15" type="ORF">Cfor_01680</name>
</gene>
<dbReference type="Pfam" id="PF16360">
    <property type="entry name" value="GTP-bdg_M"/>
    <property type="match status" value="1"/>
</dbReference>
<dbReference type="GO" id="GO:0005886">
    <property type="term" value="C:plasma membrane"/>
    <property type="evidence" value="ECO:0007669"/>
    <property type="project" value="TreeGrafter"/>
</dbReference>
<dbReference type="InterPro" id="IPR028565">
    <property type="entry name" value="MHD"/>
</dbReference>
<comment type="caution">
    <text evidence="15">The sequence shown here is derived from an EMBL/GenBank/DDBJ whole genome shotgun (WGS) entry which is preliminary data.</text>
</comment>
<protein>
    <recommendedName>
        <fullName evidence="3">F-BAR domain only protein 2</fullName>
    </recommendedName>
</protein>
<evidence type="ECO:0000256" key="1">
    <source>
        <dbReference type="ARBA" id="ARBA00004283"/>
    </source>
</evidence>
<dbReference type="PANTHER" id="PTHR23065">
    <property type="entry name" value="PROLINE-SERINE-THREONINE PHOSPHATASE INTERACTING PROTEIN 1"/>
    <property type="match status" value="1"/>
</dbReference>
<dbReference type="InParanoid" id="A0A6L2Q563"/>
<comment type="subcellular location">
    <subcellularLocation>
        <location evidence="1">Membrane</location>
        <location evidence="1">Clathrin-coated pit</location>
        <topology evidence="1">Peripheral membrane protein</topology>
        <orientation evidence="1">Cytoplasmic side</orientation>
    </subcellularLocation>
</comment>
<dbReference type="GO" id="GO:0005905">
    <property type="term" value="C:clathrin-coated pit"/>
    <property type="evidence" value="ECO:0007669"/>
    <property type="project" value="UniProtKB-SubCell"/>
</dbReference>
<name>A0A6L2Q563_COPFO</name>
<dbReference type="GO" id="GO:0030136">
    <property type="term" value="C:clathrin-coated vesicle"/>
    <property type="evidence" value="ECO:0007669"/>
    <property type="project" value="TreeGrafter"/>
</dbReference>
<dbReference type="Proteomes" id="UP000502823">
    <property type="component" value="Unassembled WGS sequence"/>
</dbReference>
<feature type="compositionally biased region" description="Polar residues" evidence="11">
    <location>
        <begin position="885"/>
        <end position="902"/>
    </location>
</feature>
<dbReference type="Gene3D" id="3.40.50.300">
    <property type="entry name" value="P-loop containing nucleotide triphosphate hydrolases"/>
    <property type="match status" value="1"/>
</dbReference>
<evidence type="ECO:0000313" key="15">
    <source>
        <dbReference type="EMBL" id="GFG38662.1"/>
    </source>
</evidence>
<evidence type="ECO:0000256" key="4">
    <source>
        <dbReference type="ARBA" id="ARBA00022553"/>
    </source>
</evidence>
<evidence type="ECO:0000256" key="10">
    <source>
        <dbReference type="SAM" id="Coils"/>
    </source>
</evidence>
<feature type="domain" description="F-BAR" evidence="14">
    <location>
        <begin position="319"/>
        <end position="577"/>
    </location>
</feature>
<evidence type="ECO:0000256" key="11">
    <source>
        <dbReference type="SAM" id="MobiDB-lite"/>
    </source>
</evidence>
<feature type="compositionally biased region" description="Gly residues" evidence="11">
    <location>
        <begin position="669"/>
        <end position="679"/>
    </location>
</feature>
<dbReference type="InterPro" id="IPR031160">
    <property type="entry name" value="F_BAR_dom"/>
</dbReference>
<feature type="compositionally biased region" description="Basic and acidic residues" evidence="11">
    <location>
        <begin position="719"/>
        <end position="730"/>
    </location>
</feature>
<dbReference type="GO" id="GO:0048268">
    <property type="term" value="P:clathrin coat assembly"/>
    <property type="evidence" value="ECO:0007669"/>
    <property type="project" value="TreeGrafter"/>
</dbReference>
<dbReference type="InterPro" id="IPR032305">
    <property type="entry name" value="GTP-bd_M"/>
</dbReference>
<dbReference type="FunFam" id="1.20.1270.60:FF:000016">
    <property type="entry name" value="FCH domain only protein 2"/>
    <property type="match status" value="1"/>
</dbReference>
<feature type="domain" description="MHD" evidence="12">
    <location>
        <begin position="998"/>
        <end position="1266"/>
    </location>
</feature>
<feature type="compositionally biased region" description="Basic residues" evidence="11">
    <location>
        <begin position="702"/>
        <end position="718"/>
    </location>
</feature>
<dbReference type="InterPro" id="IPR027267">
    <property type="entry name" value="AH/BAR_dom_sf"/>
</dbReference>
<dbReference type="FunFam" id="3.40.50.300:FF:000886">
    <property type="entry name" value="Putative GTP-binding protein 6"/>
    <property type="match status" value="1"/>
</dbReference>
<evidence type="ECO:0000256" key="2">
    <source>
        <dbReference type="ARBA" id="ARBA00011064"/>
    </source>
</evidence>
<dbReference type="FunFam" id="2.60.40.1170:FF:000005">
    <property type="entry name" value="SH3-containing GRB2-like protein 3-interacting protein 1 isoform X3"/>
    <property type="match status" value="1"/>
</dbReference>
<feature type="compositionally biased region" description="Polar residues" evidence="11">
    <location>
        <begin position="924"/>
        <end position="935"/>
    </location>
</feature>
<reference evidence="16" key="1">
    <citation type="submission" date="2020-01" db="EMBL/GenBank/DDBJ databases">
        <title>Draft genome sequence of the Termite Coptotermes fromosanus.</title>
        <authorList>
            <person name="Itakura S."/>
            <person name="Yosikawa Y."/>
            <person name="Umezawa K."/>
        </authorList>
    </citation>
    <scope>NUCLEOTIDE SEQUENCE [LARGE SCALE GENOMIC DNA]</scope>
</reference>
<dbReference type="SUPFAM" id="SSF49447">
    <property type="entry name" value="Second domain of Mu2 adaptin subunit (ap50) of ap2 adaptor"/>
    <property type="match status" value="1"/>
</dbReference>
<dbReference type="CDD" id="cd01878">
    <property type="entry name" value="HflX"/>
    <property type="match status" value="1"/>
</dbReference>
<feature type="region of interest" description="Disordered" evidence="11">
    <location>
        <begin position="916"/>
        <end position="968"/>
    </location>
</feature>
<feature type="compositionally biased region" description="Basic and acidic residues" evidence="11">
    <location>
        <begin position="615"/>
        <end position="631"/>
    </location>
</feature>
<evidence type="ECO:0000259" key="14">
    <source>
        <dbReference type="PROSITE" id="PS51741"/>
    </source>
</evidence>
<evidence type="ECO:0000259" key="13">
    <source>
        <dbReference type="PROSITE" id="PS51705"/>
    </source>
</evidence>
<dbReference type="PROSITE" id="PS51072">
    <property type="entry name" value="MHD"/>
    <property type="match status" value="1"/>
</dbReference>
<dbReference type="Pfam" id="PF01926">
    <property type="entry name" value="MMR_HSR1"/>
    <property type="match status" value="1"/>
</dbReference>
<organism evidence="15 16">
    <name type="scientific">Coptotermes formosanus</name>
    <name type="common">Formosan subterranean termite</name>
    <dbReference type="NCBI Taxonomy" id="36987"/>
    <lineage>
        <taxon>Eukaryota</taxon>
        <taxon>Metazoa</taxon>
        <taxon>Ecdysozoa</taxon>
        <taxon>Arthropoda</taxon>
        <taxon>Hexapoda</taxon>
        <taxon>Insecta</taxon>
        <taxon>Pterygota</taxon>
        <taxon>Neoptera</taxon>
        <taxon>Polyneoptera</taxon>
        <taxon>Dictyoptera</taxon>
        <taxon>Blattodea</taxon>
        <taxon>Blattoidea</taxon>
        <taxon>Termitoidae</taxon>
        <taxon>Rhinotermitidae</taxon>
        <taxon>Coptotermes</taxon>
    </lineage>
</organism>
<dbReference type="PANTHER" id="PTHR23065:SF15">
    <property type="entry name" value="AT02057P"/>
    <property type="match status" value="1"/>
</dbReference>
<sequence length="1283" mass="140654">MRIKGLVEGALDHHEGAAASIGGAGETHIEIRKRILNNREMKLKRMLDKVRAQRTLLRNKRQRLEYPVIAVVGYTNAGKTSLIKALTGERDMEPKDHLFATLDVTAHGGVLPSRLKVLYVDTVGFISDIPSNLIESFVATLEDALLADVVIHVCDVSHPDYKAQAETVTKTLKSLNLSSDLLDNILVVGNKMDLLPENTPTEDFNCSVLVSSVTNQGLDDLVVQLDKTILKVTGRRSLVVRVLMGGEEVRWLYKNAAVTEVATDPKDNQYLLMKVVISEAQLSIFRHNFIKRHAEFKSENENALMVVLMKISYHIAHESEVKANGEALLNLVEFIWIQGEKNNGFDVLYHNMKYGLVASKDFAEFLRERSNVEENHSKLLSKLAKQAAGGCVQGTFAPVWQVLRSSSEKLSNLHMQMVQKVTELVKDVTRYADELHKKHKTVKEEESGTLEAVQAIQSTTLTLQKAKDAYTQKGLEFDKLKKENASAKDLEKAEAKLKKAQEDYKNLVDKYSAIKEDFEKKMSLACKHFQDVEEAHLKQMKEFLSTYAEVLQNNHDLIGQVHIEFKRQCLEMTVDKLLEQFVLNKYTGLEKPGSIEFEELNISGLTSVSNQTPDSSDKTTNGEKPSKKEGNLESGGQKSKESKTSRRTTSLLNLFMSNSQAPTSPTSGVGSGAGGGAGTGIPPNGNASSLARNPLRGSKWFLRSRREKRKEKKAKKKKDGSDNTSSKEEKSDVEDKDDGRKSETPTPEVDEEGYCIRPKVDLWENDKGSFYSSSDTDSDDERERKIHVEIKPLSNGSAPMSASVDELRATVENLSLSPVATASGRRGSNAESDHHMKRSQSVSQQLGGKPSSDLLGLNLFQSPTVSSASTPTGAPNGGHPYAPLQSPTQPSMGSPAPVSSSRYADLGDLFSEVGEIQPALPPKQSRQTPTPTQGSIMIPRPPSRRGEGPSPRGRMSPAPGPSPISRADSVGSLEFRTAGVPVGSSRGPSPLTIGMADTIPLAVAFHEIVHSYFRGTDETKCQVKLSGDMMLSFPAGIVAVLANNPSPAQLSFRIRNTHRLDNILPNKQLVTVESGQAGSEGMLFEFSMSALTALLRRQSEQNPSASYFNVDILKYQIKPKNGAGSCPFQLVAYWKCESGHTDLRVDYKYNSHAMASPSPLLNLTVAVPVDGGVKSMQSKPTAQWLAESNRAVWKFTELSQHSENHGVGSLRARLEVTNGPGSQGTIATQFNCEGTTLSGVEFDLVGAGYRLSLVKRRFVSGKYICDGDPDPKYRYAAPPGPDC</sequence>
<feature type="region of interest" description="Disordered" evidence="11">
    <location>
        <begin position="606"/>
        <end position="902"/>
    </location>
</feature>
<dbReference type="SUPFAM" id="SSF52540">
    <property type="entry name" value="P-loop containing nucleoside triphosphate hydrolases"/>
    <property type="match status" value="1"/>
</dbReference>
<dbReference type="EMBL" id="BLKM01012994">
    <property type="protein sequence ID" value="GFG38662.1"/>
    <property type="molecule type" value="Genomic_DNA"/>
</dbReference>
<keyword evidence="6 9" id="KW-0175">Coiled coil</keyword>
<keyword evidence="4" id="KW-0597">Phosphoprotein</keyword>
<dbReference type="Pfam" id="PF22699">
    <property type="entry name" value="GMIP-like_FCH"/>
    <property type="match status" value="1"/>
</dbReference>
<dbReference type="InterPro" id="IPR018808">
    <property type="entry name" value="Muniscin_C"/>
</dbReference>
<dbReference type="CDD" id="cd07648">
    <property type="entry name" value="F-BAR_FCHO"/>
    <property type="match status" value="1"/>
</dbReference>
<dbReference type="Gene3D" id="1.20.1270.60">
    <property type="entry name" value="Arfaptin homology (AH) domain/BAR domain"/>
    <property type="match status" value="1"/>
</dbReference>
<dbReference type="GO" id="GO:0005525">
    <property type="term" value="F:GTP binding"/>
    <property type="evidence" value="ECO:0007669"/>
    <property type="project" value="InterPro"/>
</dbReference>
<dbReference type="PROSITE" id="PS51705">
    <property type="entry name" value="G_HFLX"/>
    <property type="match status" value="1"/>
</dbReference>
<dbReference type="GO" id="GO:0072583">
    <property type="term" value="P:clathrin-dependent endocytosis"/>
    <property type="evidence" value="ECO:0007669"/>
    <property type="project" value="TreeGrafter"/>
</dbReference>
<dbReference type="InterPro" id="IPR036168">
    <property type="entry name" value="AP2_Mu_C_sf"/>
</dbReference>
<keyword evidence="5" id="KW-0254">Endocytosis</keyword>
<dbReference type="InterPro" id="IPR054713">
    <property type="entry name" value="GMIP/FCHO2-like_FCH"/>
</dbReference>
<accession>A0A6L2Q563</accession>
<feature type="compositionally biased region" description="Basic and acidic residues" evidence="11">
    <location>
        <begin position="758"/>
        <end position="767"/>
    </location>
</feature>
<dbReference type="InterPro" id="IPR001060">
    <property type="entry name" value="FCH_dom"/>
</dbReference>
<feature type="compositionally biased region" description="Basic and acidic residues" evidence="11">
    <location>
        <begin position="781"/>
        <end position="790"/>
    </location>
</feature>
<evidence type="ECO:0000256" key="9">
    <source>
        <dbReference type="PROSITE-ProRule" id="PRU01077"/>
    </source>
</evidence>
<evidence type="ECO:0000256" key="7">
    <source>
        <dbReference type="ARBA" id="ARBA00023136"/>
    </source>
</evidence>
<evidence type="ECO:0000256" key="5">
    <source>
        <dbReference type="ARBA" id="ARBA00022583"/>
    </source>
</evidence>
<feature type="coiled-coil region" evidence="10">
    <location>
        <begin position="480"/>
        <end position="517"/>
    </location>
</feature>
<dbReference type="CDD" id="cd09265">
    <property type="entry name" value="AP_Syp1_like_MHD"/>
    <property type="match status" value="1"/>
</dbReference>
<proteinExistence type="inferred from homology"/>
<comment type="similarity">
    <text evidence="2">Belongs to the FCHO family.</text>
</comment>
<feature type="compositionally biased region" description="Low complexity" evidence="11">
    <location>
        <begin position="948"/>
        <end position="957"/>
    </location>
</feature>